<protein>
    <submittedName>
        <fullName evidence="3">Macro domain-containing protein</fullName>
    </submittedName>
</protein>
<dbReference type="SMART" id="SM00506">
    <property type="entry name" value="A1pp"/>
    <property type="match status" value="1"/>
</dbReference>
<organism evidence="3 4">
    <name type="scientific">Winogradskyella rapida</name>
    <dbReference type="NCBI Taxonomy" id="549701"/>
    <lineage>
        <taxon>Bacteria</taxon>
        <taxon>Pseudomonadati</taxon>
        <taxon>Bacteroidota</taxon>
        <taxon>Flavobacteriia</taxon>
        <taxon>Flavobacteriales</taxon>
        <taxon>Flavobacteriaceae</taxon>
        <taxon>Winogradskyella</taxon>
    </lineage>
</organism>
<dbReference type="PANTHER" id="PTHR12521">
    <property type="entry name" value="PROTEIN C6ORF130"/>
    <property type="match status" value="1"/>
</dbReference>
<dbReference type="Proteomes" id="UP001597086">
    <property type="component" value="Unassembled WGS sequence"/>
</dbReference>
<comment type="catalytic activity">
    <reaction evidence="1">
        <text>an N-(ADP-alpha-D-ribosyl)-thymidine in DNA + H2O = a thymidine in DNA + ADP-D-ribose</text>
        <dbReference type="Rhea" id="RHEA:71655"/>
        <dbReference type="Rhea" id="RHEA-COMP:13556"/>
        <dbReference type="Rhea" id="RHEA-COMP:18051"/>
        <dbReference type="ChEBI" id="CHEBI:15377"/>
        <dbReference type="ChEBI" id="CHEBI:57967"/>
        <dbReference type="ChEBI" id="CHEBI:137386"/>
        <dbReference type="ChEBI" id="CHEBI:191199"/>
    </reaction>
    <physiologicalReaction direction="left-to-right" evidence="1">
        <dbReference type="Rhea" id="RHEA:71656"/>
    </physiologicalReaction>
</comment>
<accession>A0ABW3KQ31</accession>
<dbReference type="PANTHER" id="PTHR12521:SF0">
    <property type="entry name" value="ADP-RIBOSE GLYCOHYDROLASE OARD1"/>
    <property type="match status" value="1"/>
</dbReference>
<dbReference type="Gene3D" id="3.40.220.10">
    <property type="entry name" value="Leucine Aminopeptidase, subunit E, domain 1"/>
    <property type="match status" value="1"/>
</dbReference>
<dbReference type="PROSITE" id="PS51154">
    <property type="entry name" value="MACRO"/>
    <property type="match status" value="1"/>
</dbReference>
<name>A0ABW3KQ31_9FLAO</name>
<dbReference type="Pfam" id="PF01661">
    <property type="entry name" value="Macro"/>
    <property type="match status" value="1"/>
</dbReference>
<gene>
    <name evidence="3" type="ORF">ACFQ13_07325</name>
</gene>
<keyword evidence="4" id="KW-1185">Reference proteome</keyword>
<proteinExistence type="predicted"/>
<feature type="domain" description="Macro" evidence="2">
    <location>
        <begin position="1"/>
        <end position="159"/>
    </location>
</feature>
<comment type="caution">
    <text evidence="3">The sequence shown here is derived from an EMBL/GenBank/DDBJ whole genome shotgun (WGS) entry which is preliminary data.</text>
</comment>
<dbReference type="InterPro" id="IPR043472">
    <property type="entry name" value="Macro_dom-like"/>
</dbReference>
<dbReference type="RefSeq" id="WP_386115731.1">
    <property type="nucleotide sequence ID" value="NZ_JBHTKM010000056.1"/>
</dbReference>
<dbReference type="InterPro" id="IPR002589">
    <property type="entry name" value="Macro_dom"/>
</dbReference>
<evidence type="ECO:0000259" key="2">
    <source>
        <dbReference type="PROSITE" id="PS51154"/>
    </source>
</evidence>
<dbReference type="EMBL" id="JBHTKM010000056">
    <property type="protein sequence ID" value="MFD1015720.1"/>
    <property type="molecule type" value="Genomic_DNA"/>
</dbReference>
<reference evidence="4" key="1">
    <citation type="journal article" date="2019" name="Int. J. Syst. Evol. Microbiol.">
        <title>The Global Catalogue of Microorganisms (GCM) 10K type strain sequencing project: providing services to taxonomists for standard genome sequencing and annotation.</title>
        <authorList>
            <consortium name="The Broad Institute Genomics Platform"/>
            <consortium name="The Broad Institute Genome Sequencing Center for Infectious Disease"/>
            <person name="Wu L."/>
            <person name="Ma J."/>
        </authorList>
    </citation>
    <scope>NUCLEOTIDE SEQUENCE [LARGE SCALE GENOMIC DNA]</scope>
    <source>
        <strain evidence="4">CCUG 56098</strain>
    </source>
</reference>
<evidence type="ECO:0000313" key="3">
    <source>
        <dbReference type="EMBL" id="MFD1015720.1"/>
    </source>
</evidence>
<dbReference type="InterPro" id="IPR050892">
    <property type="entry name" value="ADP-ribose_metab_enzymes"/>
</dbReference>
<evidence type="ECO:0000313" key="4">
    <source>
        <dbReference type="Proteomes" id="UP001597086"/>
    </source>
</evidence>
<sequence>MKIIEGNIFTTECQTIVNTVNCFGIMGAGIALECRYRYPEMFERYKEMCDKKLLDIGKLYLYQSSNKWILNFPTKNHWKYPTKPIYLEKGLLKFKETYEQKKIKSIAFPLLGAQNGGLSKDESLELLQKHLKGIEIPIEIYIYKENASDDLFNIFKTAFLSNNLDNLKRLTDLKSNQIKKIIDILENEDLKNMGQLSSFKGIGETTISKCFIYAMRPDIKNIQKKLF</sequence>
<dbReference type="SUPFAM" id="SSF52949">
    <property type="entry name" value="Macro domain-like"/>
    <property type="match status" value="1"/>
</dbReference>
<evidence type="ECO:0000256" key="1">
    <source>
        <dbReference type="ARBA" id="ARBA00035885"/>
    </source>
</evidence>